<reference evidence="3" key="1">
    <citation type="journal article" date="2014" name="Int. J. Syst. Evol. Microbiol.">
        <title>Complete genome of a new Firmicutes species belonging to the dominant human colonic microbiota ('Ruminococcus bicirculans') reveals two chromosomes and a selective capacity to utilize plant glucans.</title>
        <authorList>
            <consortium name="NISC Comparative Sequencing Program"/>
            <person name="Wegmann U."/>
            <person name="Louis P."/>
            <person name="Goesmann A."/>
            <person name="Henrissat B."/>
            <person name="Duncan S.H."/>
            <person name="Flint H.J."/>
        </authorList>
    </citation>
    <scope>NUCLEOTIDE SEQUENCE</scope>
    <source>
        <strain evidence="3">NBRC 107715</strain>
    </source>
</reference>
<reference evidence="5" key="2">
    <citation type="journal article" date="2019" name="Int. J. Syst. Evol. Microbiol.">
        <title>The Global Catalogue of Microorganisms (GCM) 10K type strain sequencing project: providing services to taxonomists for standard genome sequencing and annotation.</title>
        <authorList>
            <consortium name="The Broad Institute Genomics Platform"/>
            <consortium name="The Broad Institute Genome Sequencing Center for Infectious Disease"/>
            <person name="Wu L."/>
            <person name="Ma J."/>
        </authorList>
    </citation>
    <scope>NUCLEOTIDE SEQUENCE [LARGE SCALE GENOMIC DNA]</scope>
    <source>
        <strain evidence="5">NBRC 107715</strain>
    </source>
</reference>
<evidence type="ECO:0000313" key="3">
    <source>
        <dbReference type="EMBL" id="GLS67103.1"/>
    </source>
</evidence>
<evidence type="ECO:0000313" key="2">
    <source>
        <dbReference type="EMBL" id="GEP06799.1"/>
    </source>
</evidence>
<reference evidence="3" key="4">
    <citation type="submission" date="2023-01" db="EMBL/GenBank/DDBJ databases">
        <title>Draft genome sequence of Methylobacterium oxalidis strain NBRC 107715.</title>
        <authorList>
            <person name="Sun Q."/>
            <person name="Mori K."/>
        </authorList>
    </citation>
    <scope>NUCLEOTIDE SEQUENCE</scope>
    <source>
        <strain evidence="3">NBRC 107715</strain>
    </source>
</reference>
<evidence type="ECO:0000259" key="1">
    <source>
        <dbReference type="Pfam" id="PF21834"/>
    </source>
</evidence>
<organism evidence="2 4">
    <name type="scientific">Methylobacterium oxalidis</name>
    <dbReference type="NCBI Taxonomy" id="944322"/>
    <lineage>
        <taxon>Bacteria</taxon>
        <taxon>Pseudomonadati</taxon>
        <taxon>Pseudomonadota</taxon>
        <taxon>Alphaproteobacteria</taxon>
        <taxon>Hyphomicrobiales</taxon>
        <taxon>Methylobacteriaceae</taxon>
        <taxon>Methylobacterium</taxon>
    </lineage>
</organism>
<accession>A0A512JA79</accession>
<name>A0A512JA79_9HYPH</name>
<reference evidence="2 4" key="3">
    <citation type="submission" date="2019-07" db="EMBL/GenBank/DDBJ databases">
        <title>Whole genome shotgun sequence of Methylobacterium oxalidis NBRC 107715.</title>
        <authorList>
            <person name="Hosoyama A."/>
            <person name="Uohara A."/>
            <person name="Ohji S."/>
            <person name="Ichikawa N."/>
        </authorList>
    </citation>
    <scope>NUCLEOTIDE SEQUENCE [LARGE SCALE GENOMIC DNA]</scope>
    <source>
        <strain evidence="2 4">NBRC 107715</strain>
    </source>
</reference>
<sequence>MPRYFFDVGDERSTDHDAEGTICADEQAVSTTAKRILTDIAADEPLQAGQTKLFATVRDEAGRVVYTAALNITGSWLQVPMITPSAQLEPEIA</sequence>
<keyword evidence="5" id="KW-1185">Reference proteome</keyword>
<evidence type="ECO:0000313" key="5">
    <source>
        <dbReference type="Proteomes" id="UP001156856"/>
    </source>
</evidence>
<dbReference type="OrthoDB" id="8094360at2"/>
<dbReference type="AlphaFoldDB" id="A0A512JA79"/>
<gene>
    <name evidence="3" type="ORF">GCM10007888_54860</name>
    <name evidence="2" type="ORF">MOX02_48370</name>
</gene>
<feature type="domain" description="DUF6894" evidence="1">
    <location>
        <begin position="3"/>
        <end position="70"/>
    </location>
</feature>
<dbReference type="EMBL" id="BSPK01000111">
    <property type="protein sequence ID" value="GLS67103.1"/>
    <property type="molecule type" value="Genomic_DNA"/>
</dbReference>
<dbReference type="RefSeq" id="WP_147028305.1">
    <property type="nucleotide sequence ID" value="NZ_BJZU01000122.1"/>
</dbReference>
<protein>
    <recommendedName>
        <fullName evidence="1">DUF6894 domain-containing protein</fullName>
    </recommendedName>
</protein>
<dbReference type="EMBL" id="BJZU01000122">
    <property type="protein sequence ID" value="GEP06799.1"/>
    <property type="molecule type" value="Genomic_DNA"/>
</dbReference>
<dbReference type="Proteomes" id="UP001156856">
    <property type="component" value="Unassembled WGS sequence"/>
</dbReference>
<proteinExistence type="predicted"/>
<evidence type="ECO:0000313" key="4">
    <source>
        <dbReference type="Proteomes" id="UP000321960"/>
    </source>
</evidence>
<dbReference type="Proteomes" id="UP000321960">
    <property type="component" value="Unassembled WGS sequence"/>
</dbReference>
<dbReference type="Pfam" id="PF21834">
    <property type="entry name" value="DUF6894"/>
    <property type="match status" value="1"/>
</dbReference>
<dbReference type="InterPro" id="IPR054189">
    <property type="entry name" value="DUF6894"/>
</dbReference>
<comment type="caution">
    <text evidence="2">The sequence shown here is derived from an EMBL/GenBank/DDBJ whole genome shotgun (WGS) entry which is preliminary data.</text>
</comment>